<gene>
    <name evidence="1" type="ORF">M438DRAFT_298321</name>
</gene>
<proteinExistence type="predicted"/>
<dbReference type="RefSeq" id="XP_029759497.1">
    <property type="nucleotide sequence ID" value="XM_029901990.1"/>
</dbReference>
<dbReference type="EMBL" id="KL584984">
    <property type="protein sequence ID" value="KEQ83310.1"/>
    <property type="molecule type" value="Genomic_DNA"/>
</dbReference>
<reference evidence="1 2" key="1">
    <citation type="journal article" date="2014" name="BMC Genomics">
        <title>Genome sequencing of four Aureobasidium pullulans varieties: biotechnological potential, stress tolerance, and description of new species.</title>
        <authorList>
            <person name="Gostin Ar C."/>
            <person name="Ohm R.A."/>
            <person name="Kogej T."/>
            <person name="Sonjak S."/>
            <person name="Turk M."/>
            <person name="Zajc J."/>
            <person name="Zalar P."/>
            <person name="Grube M."/>
            <person name="Sun H."/>
            <person name="Han J."/>
            <person name="Sharma A."/>
            <person name="Chiniquy J."/>
            <person name="Ngan C.Y."/>
            <person name="Lipzen A."/>
            <person name="Barry K."/>
            <person name="Grigoriev I.V."/>
            <person name="Gunde-Cimerman N."/>
        </authorList>
    </citation>
    <scope>NUCLEOTIDE SEQUENCE [LARGE SCALE GENOMIC DNA]</scope>
    <source>
        <strain evidence="1 2">EXF-150</strain>
    </source>
</reference>
<dbReference type="AlphaFoldDB" id="A0A074XCR7"/>
<organism evidence="1 2">
    <name type="scientific">Aureobasidium pullulans EXF-150</name>
    <dbReference type="NCBI Taxonomy" id="1043002"/>
    <lineage>
        <taxon>Eukaryota</taxon>
        <taxon>Fungi</taxon>
        <taxon>Dikarya</taxon>
        <taxon>Ascomycota</taxon>
        <taxon>Pezizomycotina</taxon>
        <taxon>Dothideomycetes</taxon>
        <taxon>Dothideomycetidae</taxon>
        <taxon>Dothideales</taxon>
        <taxon>Saccotheciaceae</taxon>
        <taxon>Aureobasidium</taxon>
    </lineage>
</organism>
<dbReference type="GeneID" id="40744296"/>
<dbReference type="HOGENOM" id="CLU_1170457_0_0_1"/>
<accession>A0A074XCR7</accession>
<sequence>MNTSISSDPSAVCPRIAGLWARVPPAWESANYTERACSAPACNNFPSTLATCCGREETALDYFNTTIGPYVSCNLDSSDDEAYQKYQQCLLSNFVTPFKCNDDDGLTNSDVCQGGTAAPPQDPGPGEQICATQATPNATRAMISCCSNAAANGTGLIPFDNGCNIACSSESTDGQFSKCLSDAFDPQIGIVCSKQEDSKASNKDGDTSGACQGPLPSLGVLGVAVLALLANSQHSNI</sequence>
<evidence type="ECO:0000313" key="1">
    <source>
        <dbReference type="EMBL" id="KEQ83310.1"/>
    </source>
</evidence>
<protein>
    <submittedName>
        <fullName evidence="1">Uncharacterized protein</fullName>
    </submittedName>
</protein>
<evidence type="ECO:0000313" key="2">
    <source>
        <dbReference type="Proteomes" id="UP000030706"/>
    </source>
</evidence>
<name>A0A074XCR7_AURPU</name>
<dbReference type="Proteomes" id="UP000030706">
    <property type="component" value="Unassembled WGS sequence"/>
</dbReference>
<dbReference type="OrthoDB" id="3838103at2759"/>
<keyword evidence="2" id="KW-1185">Reference proteome</keyword>